<protein>
    <submittedName>
        <fullName evidence="1">Uncharacterized protein</fullName>
    </submittedName>
</protein>
<dbReference type="KEGG" id="min:Minf_1742"/>
<dbReference type="Proteomes" id="UP000009149">
    <property type="component" value="Chromosome"/>
</dbReference>
<sequence length="37" mass="4383">MIFPLRPFSQLFFFSSGKGKNQRKRKSYNKALLTAFK</sequence>
<accession>B3DX87</accession>
<proteinExistence type="predicted"/>
<name>B3DX87_METI4</name>
<reference evidence="1 2" key="1">
    <citation type="journal article" date="2008" name="Biol. Direct">
        <title>Complete genome sequence of the extremely acidophilic methanotroph isolate V4, Methylacidiphilum infernorum, a representative of the bacterial phylum Verrucomicrobia.</title>
        <authorList>
            <person name="Hou S."/>
            <person name="Makarova K.S."/>
            <person name="Saw J.H."/>
            <person name="Senin P."/>
            <person name="Ly B.V."/>
            <person name="Zhou Z."/>
            <person name="Ren Y."/>
            <person name="Wang J."/>
            <person name="Galperin M.Y."/>
            <person name="Omelchenko M.V."/>
            <person name="Wolf Y.I."/>
            <person name="Yutin N."/>
            <person name="Koonin E.V."/>
            <person name="Stott M.B."/>
            <person name="Mountain B.W."/>
            <person name="Crowe M.A."/>
            <person name="Smirnova A.V."/>
            <person name="Dunfield P.F."/>
            <person name="Feng L."/>
            <person name="Wang L."/>
            <person name="Alam M."/>
        </authorList>
    </citation>
    <scope>NUCLEOTIDE SEQUENCE [LARGE SCALE GENOMIC DNA]</scope>
    <source>
        <strain evidence="2">Isolate V4</strain>
    </source>
</reference>
<dbReference type="HOGENOM" id="CLU_3345805_0_0_0"/>
<organism evidence="1 2">
    <name type="scientific">Methylacidiphilum infernorum (isolate V4)</name>
    <name type="common">Methylokorus infernorum (strain V4)</name>
    <dbReference type="NCBI Taxonomy" id="481448"/>
    <lineage>
        <taxon>Bacteria</taxon>
        <taxon>Pseudomonadati</taxon>
        <taxon>Verrucomicrobiota</taxon>
        <taxon>Methylacidiphilae</taxon>
        <taxon>Methylacidiphilales</taxon>
        <taxon>Methylacidiphilaceae</taxon>
        <taxon>Methylacidiphilum (ex Ratnadevi et al. 2023)</taxon>
    </lineage>
</organism>
<dbReference type="AlphaFoldDB" id="B3DX87"/>
<gene>
    <name evidence="1" type="ordered locus">Minf_1742</name>
</gene>
<dbReference type="EMBL" id="CP000975">
    <property type="protein sequence ID" value="ACD83796.1"/>
    <property type="molecule type" value="Genomic_DNA"/>
</dbReference>
<evidence type="ECO:0000313" key="2">
    <source>
        <dbReference type="Proteomes" id="UP000009149"/>
    </source>
</evidence>
<evidence type="ECO:0000313" key="1">
    <source>
        <dbReference type="EMBL" id="ACD83796.1"/>
    </source>
</evidence>